<comment type="caution">
    <text evidence="9">The sequence shown here is derived from an EMBL/GenBank/DDBJ whole genome shotgun (WGS) entry which is preliminary data.</text>
</comment>
<evidence type="ECO:0000313" key="9">
    <source>
        <dbReference type="EMBL" id="MFC2248941.1"/>
    </source>
</evidence>
<feature type="transmembrane region" description="Helical" evidence="7">
    <location>
        <begin position="183"/>
        <end position="201"/>
    </location>
</feature>
<dbReference type="InterPro" id="IPR004752">
    <property type="entry name" value="AmpG_permease/AT-1"/>
</dbReference>
<feature type="domain" description="Major facilitator superfamily (MFS) profile" evidence="8">
    <location>
        <begin position="19"/>
        <end position="441"/>
    </location>
</feature>
<dbReference type="SUPFAM" id="SSF103473">
    <property type="entry name" value="MFS general substrate transporter"/>
    <property type="match status" value="1"/>
</dbReference>
<feature type="transmembrane region" description="Helical" evidence="7">
    <location>
        <begin position="301"/>
        <end position="320"/>
    </location>
</feature>
<comment type="subcellular location">
    <subcellularLocation>
        <location evidence="1">Membrane</location>
        <topology evidence="1">Multi-pass membrane protein</topology>
    </subcellularLocation>
</comment>
<dbReference type="Proteomes" id="UP001595190">
    <property type="component" value="Unassembled WGS sequence"/>
</dbReference>
<dbReference type="PANTHER" id="PTHR12778">
    <property type="entry name" value="SOLUTE CARRIER FAMILY 33 ACETYL-COA TRANSPORTER -RELATED"/>
    <property type="match status" value="1"/>
</dbReference>
<feature type="transmembrane region" description="Helical" evidence="7">
    <location>
        <begin position="259"/>
        <end position="281"/>
    </location>
</feature>
<gene>
    <name evidence="9" type="ORF">ACETRX_04885</name>
</gene>
<evidence type="ECO:0000256" key="4">
    <source>
        <dbReference type="ARBA" id="ARBA00022692"/>
    </source>
</evidence>
<keyword evidence="6 7" id="KW-0472">Membrane</keyword>
<dbReference type="PANTHER" id="PTHR12778:SF10">
    <property type="entry name" value="MAJOR FACILITATOR SUPERFAMILY DOMAIN-CONTAINING PROTEIN 3"/>
    <property type="match status" value="1"/>
</dbReference>
<name>A0ABV6Z9R3_9HYPH</name>
<feature type="transmembrane region" description="Helical" evidence="7">
    <location>
        <begin position="117"/>
        <end position="141"/>
    </location>
</feature>
<feature type="transmembrane region" description="Helical" evidence="7">
    <location>
        <begin position="327"/>
        <end position="345"/>
    </location>
</feature>
<dbReference type="InterPro" id="IPR011701">
    <property type="entry name" value="MFS"/>
</dbReference>
<reference evidence="9 10" key="1">
    <citation type="submission" date="2024-09" db="EMBL/GenBank/DDBJ databases">
        <title>Description of Labrys sedimenti sp. nov., isolated from a diclofenac-degrading enrichment culture, and genome-based reclassification of Labrys portucalensis as a later heterotypic synonym of Labrys neptuniae.</title>
        <authorList>
            <person name="Tancsics A."/>
            <person name="Csepanyi A."/>
        </authorList>
    </citation>
    <scope>NUCLEOTIDE SEQUENCE [LARGE SCALE GENOMIC DNA]</scope>
    <source>
        <strain evidence="9 10">LMG 23412</strain>
    </source>
</reference>
<evidence type="ECO:0000256" key="5">
    <source>
        <dbReference type="ARBA" id="ARBA00022989"/>
    </source>
</evidence>
<dbReference type="InterPro" id="IPR036259">
    <property type="entry name" value="MFS_trans_sf"/>
</dbReference>
<evidence type="ECO:0000256" key="3">
    <source>
        <dbReference type="ARBA" id="ARBA00022448"/>
    </source>
</evidence>
<feature type="transmembrane region" description="Helical" evidence="7">
    <location>
        <begin position="20"/>
        <end position="38"/>
    </location>
</feature>
<keyword evidence="3" id="KW-0813">Transport</keyword>
<feature type="transmembrane region" description="Helical" evidence="7">
    <location>
        <begin position="389"/>
        <end position="413"/>
    </location>
</feature>
<feature type="transmembrane region" description="Helical" evidence="7">
    <location>
        <begin position="419"/>
        <end position="439"/>
    </location>
</feature>
<evidence type="ECO:0000256" key="6">
    <source>
        <dbReference type="ARBA" id="ARBA00023136"/>
    </source>
</evidence>
<dbReference type="InterPro" id="IPR020846">
    <property type="entry name" value="MFS_dom"/>
</dbReference>
<feature type="transmembrane region" description="Helical" evidence="7">
    <location>
        <begin position="92"/>
        <end position="111"/>
    </location>
</feature>
<dbReference type="Gene3D" id="1.20.1250.20">
    <property type="entry name" value="MFS general substrate transporter like domains"/>
    <property type="match status" value="2"/>
</dbReference>
<evidence type="ECO:0000256" key="7">
    <source>
        <dbReference type="SAM" id="Phobius"/>
    </source>
</evidence>
<comment type="similarity">
    <text evidence="2">Belongs to the major facilitator superfamily.</text>
</comment>
<keyword evidence="4 7" id="KW-0812">Transmembrane</keyword>
<feature type="transmembrane region" description="Helical" evidence="7">
    <location>
        <begin position="351"/>
        <end position="377"/>
    </location>
</feature>
<evidence type="ECO:0000313" key="10">
    <source>
        <dbReference type="Proteomes" id="UP001595190"/>
    </source>
</evidence>
<dbReference type="Pfam" id="PF07690">
    <property type="entry name" value="MFS_1"/>
    <property type="match status" value="1"/>
</dbReference>
<dbReference type="PROSITE" id="PS50850">
    <property type="entry name" value="MFS"/>
    <property type="match status" value="1"/>
</dbReference>
<sequence>MIPGQKFLTLLRDIAADKRLAFMLLLGFSAGLPFLLIYSTPSIWFAEAGFSEGVIGLTYYATIAYSFKFAWAPLLDRFDPPFLSRFYRRWRGWLLLAQATVTIGLLGVAASNPSATLWPTVTFTTLIAIAGASQDIVIDGWRINVMPADRQGVMLACYQLGYRFGLIAGGVGALFVVYYAGWHFAYCVMALLMLLGIAATLRAPDPEKPEIPVGISKPMAPAKVSRIDAALSNSGWRLPPFLAAYEEPLADLFRRFGQLIVPILLLVALFRLPDYLSGVMANPLYTKLGFNVIEIATVTKLYGIPIALFAAFVGGISITWLGLMPTLIIGGIAGAASNLALAALATRGGDFTFFTLAVGAENFAGSFAGTALMAYMSSLTTRTYAATQYALLSSLYALPGKLVGGLSGLLVMAWGYPTFLASTALIGLPIVALSLLIWWKDTKRTAAAT</sequence>
<organism evidence="9 10">
    <name type="scientific">Labrys neptuniae</name>
    <dbReference type="NCBI Taxonomy" id="376174"/>
    <lineage>
        <taxon>Bacteria</taxon>
        <taxon>Pseudomonadati</taxon>
        <taxon>Pseudomonadota</taxon>
        <taxon>Alphaproteobacteria</taxon>
        <taxon>Hyphomicrobiales</taxon>
        <taxon>Xanthobacteraceae</taxon>
        <taxon>Labrys</taxon>
    </lineage>
</organism>
<feature type="transmembrane region" description="Helical" evidence="7">
    <location>
        <begin position="153"/>
        <end position="177"/>
    </location>
</feature>
<dbReference type="RefSeq" id="WP_394308917.1">
    <property type="nucleotide sequence ID" value="NZ_JBHGPK010000001.1"/>
</dbReference>
<keyword evidence="5 7" id="KW-1133">Transmembrane helix</keyword>
<protein>
    <submittedName>
        <fullName evidence="9">MFS transporter</fullName>
    </submittedName>
</protein>
<proteinExistence type="inferred from homology"/>
<accession>A0ABV6Z9R3</accession>
<evidence type="ECO:0000256" key="2">
    <source>
        <dbReference type="ARBA" id="ARBA00008335"/>
    </source>
</evidence>
<dbReference type="NCBIfam" id="TIGR00901">
    <property type="entry name" value="2A0125"/>
    <property type="match status" value="1"/>
</dbReference>
<feature type="transmembrane region" description="Helical" evidence="7">
    <location>
        <begin position="50"/>
        <end position="71"/>
    </location>
</feature>
<evidence type="ECO:0000259" key="8">
    <source>
        <dbReference type="PROSITE" id="PS50850"/>
    </source>
</evidence>
<dbReference type="EMBL" id="JBHGPK010000001">
    <property type="protein sequence ID" value="MFC2248941.1"/>
    <property type="molecule type" value="Genomic_DNA"/>
</dbReference>
<evidence type="ECO:0000256" key="1">
    <source>
        <dbReference type="ARBA" id="ARBA00004141"/>
    </source>
</evidence>